<keyword evidence="2" id="KW-1185">Reference proteome</keyword>
<feature type="region of interest" description="Disordered" evidence="1">
    <location>
        <begin position="137"/>
        <end position="157"/>
    </location>
</feature>
<protein>
    <recommendedName>
        <fullName evidence="4">PRC-barrel domain-containing protein</fullName>
    </recommendedName>
</protein>
<dbReference type="InterPro" id="IPR011033">
    <property type="entry name" value="PRC_barrel-like_sf"/>
</dbReference>
<dbReference type="RefSeq" id="XP_021865618.1">
    <property type="nucleotide sequence ID" value="XM_022009926.2"/>
</dbReference>
<name>A0A9R0JCR5_SPIOL</name>
<evidence type="ECO:0000313" key="2">
    <source>
        <dbReference type="Proteomes" id="UP000813463"/>
    </source>
</evidence>
<dbReference type="GeneID" id="110804343"/>
<feature type="region of interest" description="Disordered" evidence="1">
    <location>
        <begin position="385"/>
        <end position="426"/>
    </location>
</feature>
<dbReference type="Proteomes" id="UP000813463">
    <property type="component" value="Chromosome 5"/>
</dbReference>
<evidence type="ECO:0008006" key="4">
    <source>
        <dbReference type="Google" id="ProtNLM"/>
    </source>
</evidence>
<reference evidence="2" key="1">
    <citation type="journal article" date="2021" name="Nat. Commun.">
        <title>Genomic analyses provide insights into spinach domestication and the genetic basis of agronomic traits.</title>
        <authorList>
            <person name="Cai X."/>
            <person name="Sun X."/>
            <person name="Xu C."/>
            <person name="Sun H."/>
            <person name="Wang X."/>
            <person name="Ge C."/>
            <person name="Zhang Z."/>
            <person name="Wang Q."/>
            <person name="Fei Z."/>
            <person name="Jiao C."/>
            <person name="Wang Q."/>
        </authorList>
    </citation>
    <scope>NUCLEOTIDE SEQUENCE [LARGE SCALE GENOMIC DNA]</scope>
    <source>
        <strain evidence="2">cv. Varoflay</strain>
    </source>
</reference>
<organism evidence="2 3">
    <name type="scientific">Spinacia oleracea</name>
    <name type="common">Spinach</name>
    <dbReference type="NCBI Taxonomy" id="3562"/>
    <lineage>
        <taxon>Eukaryota</taxon>
        <taxon>Viridiplantae</taxon>
        <taxon>Streptophyta</taxon>
        <taxon>Embryophyta</taxon>
        <taxon>Tracheophyta</taxon>
        <taxon>Spermatophyta</taxon>
        <taxon>Magnoliopsida</taxon>
        <taxon>eudicotyledons</taxon>
        <taxon>Gunneridae</taxon>
        <taxon>Pentapetalae</taxon>
        <taxon>Caryophyllales</taxon>
        <taxon>Chenopodiaceae</taxon>
        <taxon>Chenopodioideae</taxon>
        <taxon>Anserineae</taxon>
        <taxon>Spinacia</taxon>
    </lineage>
</organism>
<evidence type="ECO:0000256" key="1">
    <source>
        <dbReference type="SAM" id="MobiDB-lite"/>
    </source>
</evidence>
<dbReference type="OrthoDB" id="539916at2759"/>
<dbReference type="PANTHER" id="PTHR36740:SF1">
    <property type="entry name" value="PRC-BARREL DOMAIN-CONTAINING PROTEIN"/>
    <property type="match status" value="1"/>
</dbReference>
<dbReference type="KEGG" id="soe:110804343"/>
<gene>
    <name evidence="3" type="primary">LOC110804343</name>
</gene>
<dbReference type="PANTHER" id="PTHR36740">
    <property type="entry name" value="PRC DOMAIN-CONTAINING PROTEIN"/>
    <property type="match status" value="1"/>
</dbReference>
<dbReference type="AlphaFoldDB" id="A0A9R0JCR5"/>
<accession>A0A9R0JCR5</accession>
<feature type="compositionally biased region" description="Basic residues" evidence="1">
    <location>
        <begin position="398"/>
        <end position="408"/>
    </location>
</feature>
<feature type="compositionally biased region" description="Acidic residues" evidence="1">
    <location>
        <begin position="417"/>
        <end position="426"/>
    </location>
</feature>
<dbReference type="SUPFAM" id="SSF50346">
    <property type="entry name" value="PRC-barrel domain"/>
    <property type="match status" value="1"/>
</dbReference>
<reference evidence="3" key="2">
    <citation type="submission" date="2025-08" db="UniProtKB">
        <authorList>
            <consortium name="RefSeq"/>
        </authorList>
    </citation>
    <scope>IDENTIFICATION</scope>
    <source>
        <tissue evidence="3">Leaf</tissue>
    </source>
</reference>
<evidence type="ECO:0000313" key="3">
    <source>
        <dbReference type="RefSeq" id="XP_021865618.1"/>
    </source>
</evidence>
<sequence>MCDCVQSAANQYIGTRFRKLGQGQCSWNNKPILLASEILTGYKVCSVMKSLSNRKFRRIFRHDKLIMDQRLVTNLGVFGSNAFDLSSELRLKEGGDDHFELGLQNGEEKLEDLELGLISEKEAFGYASDSLNSEKNENGKFGRLNSENGLQAGGEGRVSKAEDFMSIEGDGENEDLEFGDDQVEETLQSKPKPKYKPKRKLESRSRKQLMRRSSILAKQVIGIMSACSLGFVSQLWVDTATWAVLEVEVRPNLLSSESLKFLIGDINKVGDVVLVQEENCIQNEFKTIGLETLVGYNVVTPGQRNLGKVRGYTFDINSGIVESLELDAFGYSLIPSSLVSTYALFTEDILEVVSDVIIVHEAAASRIQRLTKGFLGTKNSLKNRDMELETTQPIKESKSRKKSSKRKFYPTSKDLDNDFELPMDYM</sequence>
<feature type="region of interest" description="Disordered" evidence="1">
    <location>
        <begin position="184"/>
        <end position="206"/>
    </location>
</feature>
<proteinExistence type="predicted"/>